<feature type="transmembrane region" description="Helical" evidence="1">
    <location>
        <begin position="20"/>
        <end position="40"/>
    </location>
</feature>
<dbReference type="EMBL" id="FUXA01000005">
    <property type="protein sequence ID" value="SJZ50900.1"/>
    <property type="molecule type" value="Genomic_DNA"/>
</dbReference>
<accession>A0A1T4L8I8</accession>
<dbReference type="Proteomes" id="UP000189857">
    <property type="component" value="Unassembled WGS sequence"/>
</dbReference>
<organism evidence="2 3">
    <name type="scientific">Eubacterium ruminantium</name>
    <dbReference type="NCBI Taxonomy" id="42322"/>
    <lineage>
        <taxon>Bacteria</taxon>
        <taxon>Bacillati</taxon>
        <taxon>Bacillota</taxon>
        <taxon>Clostridia</taxon>
        <taxon>Eubacteriales</taxon>
        <taxon>Eubacteriaceae</taxon>
        <taxon>Eubacterium</taxon>
    </lineage>
</organism>
<keyword evidence="1" id="KW-0812">Transmembrane</keyword>
<protein>
    <recommendedName>
        <fullName evidence="4">DUF4956 domain-containing protein</fullName>
    </recommendedName>
</protein>
<feature type="transmembrane region" description="Helical" evidence="1">
    <location>
        <begin position="52"/>
        <end position="77"/>
    </location>
</feature>
<evidence type="ECO:0000313" key="2">
    <source>
        <dbReference type="EMBL" id="SJZ50900.1"/>
    </source>
</evidence>
<keyword evidence="1" id="KW-0472">Membrane</keyword>
<dbReference type="OrthoDB" id="9803265at2"/>
<dbReference type="Pfam" id="PF16316">
    <property type="entry name" value="DUF4956"/>
    <property type="match status" value="1"/>
</dbReference>
<feature type="transmembrane region" description="Helical" evidence="1">
    <location>
        <begin position="97"/>
        <end position="130"/>
    </location>
</feature>
<gene>
    <name evidence="2" type="ORF">SAMN02745110_00726</name>
</gene>
<name>A0A1T4L8I8_9FIRM</name>
<sequence>MLNDFFSSIIENGAFSGSDFIYTTFTALVCGMIISGAYVIKNKCSKSFAITLVLLPAIVEVVIILVNGNIGTGIAVAGAFSLVKFRSAPGKGQEITSIFLAMAVGLASGMGHIGVAFFFTLIISLLNVVLNISGFGGKRESYRKLKVTVPYNVDYEKIFDDIFKKYAVRFSYDEIKTGGEKNRSEEKQDISTGVYKICINISLRKNASIKNMIDELKNMNGNLDVCIGKISDNQDNL</sequence>
<dbReference type="InterPro" id="IPR032531">
    <property type="entry name" value="DUF4956"/>
</dbReference>
<evidence type="ECO:0000256" key="1">
    <source>
        <dbReference type="SAM" id="Phobius"/>
    </source>
</evidence>
<evidence type="ECO:0000313" key="3">
    <source>
        <dbReference type="Proteomes" id="UP000189857"/>
    </source>
</evidence>
<proteinExistence type="predicted"/>
<dbReference type="RefSeq" id="WP_078786474.1">
    <property type="nucleotide sequence ID" value="NZ_FMTO01000005.1"/>
</dbReference>
<keyword evidence="3" id="KW-1185">Reference proteome</keyword>
<keyword evidence="1" id="KW-1133">Transmembrane helix</keyword>
<dbReference type="AlphaFoldDB" id="A0A1T4L8I8"/>
<evidence type="ECO:0008006" key="4">
    <source>
        <dbReference type="Google" id="ProtNLM"/>
    </source>
</evidence>
<reference evidence="2 3" key="1">
    <citation type="submission" date="2017-02" db="EMBL/GenBank/DDBJ databases">
        <authorList>
            <person name="Peterson S.W."/>
        </authorList>
    </citation>
    <scope>NUCLEOTIDE SEQUENCE [LARGE SCALE GENOMIC DNA]</scope>
    <source>
        <strain evidence="2 3">ATCC 17233</strain>
    </source>
</reference>